<evidence type="ECO:0000256" key="5">
    <source>
        <dbReference type="ARBA" id="ARBA00022777"/>
    </source>
</evidence>
<dbReference type="Pfam" id="PF08448">
    <property type="entry name" value="PAS_4"/>
    <property type="match status" value="1"/>
</dbReference>
<dbReference type="Proteomes" id="UP000263900">
    <property type="component" value="Chromosome"/>
</dbReference>
<dbReference type="InterPro" id="IPR035965">
    <property type="entry name" value="PAS-like_dom_sf"/>
</dbReference>
<evidence type="ECO:0000256" key="3">
    <source>
        <dbReference type="ARBA" id="ARBA00022553"/>
    </source>
</evidence>
<keyword evidence="5 7" id="KW-0418">Kinase</keyword>
<dbReference type="GO" id="GO:0000155">
    <property type="term" value="F:phosphorelay sensor kinase activity"/>
    <property type="evidence" value="ECO:0007669"/>
    <property type="project" value="InterPro"/>
</dbReference>
<dbReference type="Gene3D" id="3.30.450.20">
    <property type="entry name" value="PAS domain"/>
    <property type="match status" value="1"/>
</dbReference>
<dbReference type="PRINTS" id="PR00344">
    <property type="entry name" value="BCTRLSENSOR"/>
</dbReference>
<accession>A0A3B7MZ22</accession>
<keyword evidence="4" id="KW-0808">Transferase</keyword>
<evidence type="ECO:0000259" key="6">
    <source>
        <dbReference type="PROSITE" id="PS50109"/>
    </source>
</evidence>
<dbReference type="InterPro" id="IPR003661">
    <property type="entry name" value="HisK_dim/P_dom"/>
</dbReference>
<keyword evidence="3" id="KW-0597">Phosphoprotein</keyword>
<dbReference type="AlphaFoldDB" id="A0A3B7MZ22"/>
<evidence type="ECO:0000313" key="7">
    <source>
        <dbReference type="EMBL" id="AXY78469.1"/>
    </source>
</evidence>
<dbReference type="KEGG" id="pseg:D3H65_01215"/>
<dbReference type="InterPro" id="IPR013656">
    <property type="entry name" value="PAS_4"/>
</dbReference>
<dbReference type="InterPro" id="IPR003594">
    <property type="entry name" value="HATPase_dom"/>
</dbReference>
<dbReference type="InterPro" id="IPR036890">
    <property type="entry name" value="HATPase_C_sf"/>
</dbReference>
<evidence type="ECO:0000256" key="1">
    <source>
        <dbReference type="ARBA" id="ARBA00000085"/>
    </source>
</evidence>
<dbReference type="EC" id="2.7.13.3" evidence="2"/>
<dbReference type="InterPro" id="IPR052162">
    <property type="entry name" value="Sensor_kinase/Photoreceptor"/>
</dbReference>
<evidence type="ECO:0000256" key="2">
    <source>
        <dbReference type="ARBA" id="ARBA00012438"/>
    </source>
</evidence>
<dbReference type="SMART" id="SM00387">
    <property type="entry name" value="HATPase_c"/>
    <property type="match status" value="1"/>
</dbReference>
<keyword evidence="8" id="KW-1185">Reference proteome</keyword>
<dbReference type="Pfam" id="PF00512">
    <property type="entry name" value="HisKA"/>
    <property type="match status" value="1"/>
</dbReference>
<dbReference type="EMBL" id="CP032157">
    <property type="protein sequence ID" value="AXY78469.1"/>
    <property type="molecule type" value="Genomic_DNA"/>
</dbReference>
<dbReference type="PANTHER" id="PTHR43304:SF1">
    <property type="entry name" value="PAC DOMAIN-CONTAINING PROTEIN"/>
    <property type="match status" value="1"/>
</dbReference>
<dbReference type="SMART" id="SM00388">
    <property type="entry name" value="HisKA"/>
    <property type="match status" value="1"/>
</dbReference>
<reference evidence="7 8" key="1">
    <citation type="submission" date="2018-09" db="EMBL/GenBank/DDBJ databases">
        <title>Genome sequencing of strain 6GH32-13.</title>
        <authorList>
            <person name="Weon H.-Y."/>
            <person name="Heo J."/>
            <person name="Kwon S.-W."/>
        </authorList>
    </citation>
    <scope>NUCLEOTIDE SEQUENCE [LARGE SCALE GENOMIC DNA]</scope>
    <source>
        <strain evidence="7 8">5GH32-13</strain>
    </source>
</reference>
<dbReference type="SUPFAM" id="SSF55785">
    <property type="entry name" value="PYP-like sensor domain (PAS domain)"/>
    <property type="match status" value="1"/>
</dbReference>
<sequence length="429" mass="47816">MTGIAPQWQFLQGGGEMGALTRAHPWEGTSVGSPADWPQSLRTTISIVLNSCFPMFLFWGPELLCFYNDAYRPSLGNNGKHPQALGKPAIEVWPEIWTVIRPLIDQVMAGGPSIWREDQLIPIYRNGQLEDVYWTFSYSPVRDESNKVAGILVTCNETTEKVRQFATVLEFSKELKRQVAERTSELAASNLQLRRSNLELEQFAWVASHDLQEPLRKVRVFTGMLKKGNLPPMELIDKIDASTTRMSKLIQDVLDFSRLSTPEALFASVSLEEVVQAVQTDFELLIAEKKATLQYHSLPAIEGIPLQINQLLTNLISNALKFSHPHRLPHIAVTAAEASESDKVAYPELPAGKRYCLLRVKDNGIGFGQEHAQQIFNIFQRLHSKEAFAGTGIGLALCKKIVLNHQGSISAEAIPGEGAVFTVLLPFEQ</sequence>
<dbReference type="Pfam" id="PF02518">
    <property type="entry name" value="HATPase_c"/>
    <property type="match status" value="1"/>
</dbReference>
<evidence type="ECO:0000256" key="4">
    <source>
        <dbReference type="ARBA" id="ARBA00022679"/>
    </source>
</evidence>
<dbReference type="PANTHER" id="PTHR43304">
    <property type="entry name" value="PHYTOCHROME-LIKE PROTEIN CPH1"/>
    <property type="match status" value="1"/>
</dbReference>
<dbReference type="InterPro" id="IPR004358">
    <property type="entry name" value="Sig_transdc_His_kin-like_C"/>
</dbReference>
<organism evidence="7 8">
    <name type="scientific">Paraflavitalea soli</name>
    <dbReference type="NCBI Taxonomy" id="2315862"/>
    <lineage>
        <taxon>Bacteria</taxon>
        <taxon>Pseudomonadati</taxon>
        <taxon>Bacteroidota</taxon>
        <taxon>Chitinophagia</taxon>
        <taxon>Chitinophagales</taxon>
        <taxon>Chitinophagaceae</taxon>
        <taxon>Paraflavitalea</taxon>
    </lineage>
</organism>
<dbReference type="InterPro" id="IPR005467">
    <property type="entry name" value="His_kinase_dom"/>
</dbReference>
<dbReference type="CDD" id="cd00082">
    <property type="entry name" value="HisKA"/>
    <property type="match status" value="1"/>
</dbReference>
<comment type="catalytic activity">
    <reaction evidence="1">
        <text>ATP + protein L-histidine = ADP + protein N-phospho-L-histidine.</text>
        <dbReference type="EC" id="2.7.13.3"/>
    </reaction>
</comment>
<dbReference type="Gene3D" id="1.10.287.130">
    <property type="match status" value="1"/>
</dbReference>
<dbReference type="Gene3D" id="3.30.565.10">
    <property type="entry name" value="Histidine kinase-like ATPase, C-terminal domain"/>
    <property type="match status" value="1"/>
</dbReference>
<proteinExistence type="predicted"/>
<dbReference type="PROSITE" id="PS50109">
    <property type="entry name" value="HIS_KIN"/>
    <property type="match status" value="1"/>
</dbReference>
<dbReference type="OrthoDB" id="607558at2"/>
<feature type="domain" description="Histidine kinase" evidence="6">
    <location>
        <begin position="206"/>
        <end position="429"/>
    </location>
</feature>
<name>A0A3B7MZ22_9BACT</name>
<dbReference type="SUPFAM" id="SSF55874">
    <property type="entry name" value="ATPase domain of HSP90 chaperone/DNA topoisomerase II/histidine kinase"/>
    <property type="match status" value="1"/>
</dbReference>
<dbReference type="InterPro" id="IPR036097">
    <property type="entry name" value="HisK_dim/P_sf"/>
</dbReference>
<protein>
    <recommendedName>
        <fullName evidence="2">histidine kinase</fullName>
        <ecNumber evidence="2">2.7.13.3</ecNumber>
    </recommendedName>
</protein>
<gene>
    <name evidence="7" type="ORF">D3H65_01215</name>
</gene>
<evidence type="ECO:0000313" key="8">
    <source>
        <dbReference type="Proteomes" id="UP000263900"/>
    </source>
</evidence>
<dbReference type="SUPFAM" id="SSF47384">
    <property type="entry name" value="Homodimeric domain of signal transducing histidine kinase"/>
    <property type="match status" value="1"/>
</dbReference>